<dbReference type="PANTHER" id="PTHR43685">
    <property type="entry name" value="GLYCOSYLTRANSFERASE"/>
    <property type="match status" value="1"/>
</dbReference>
<reference evidence="5 6" key="1">
    <citation type="submission" date="2020-08" db="EMBL/GenBank/DDBJ databases">
        <title>Genome sequence of Nocardioides mesophilus KACC 16243T.</title>
        <authorList>
            <person name="Hyun D.-W."/>
            <person name="Bae J.-W."/>
        </authorList>
    </citation>
    <scope>NUCLEOTIDE SEQUENCE [LARGE SCALE GENOMIC DNA]</scope>
    <source>
        <strain evidence="5 6">KACC 16243</strain>
    </source>
</reference>
<evidence type="ECO:0000256" key="1">
    <source>
        <dbReference type="ARBA" id="ARBA00006739"/>
    </source>
</evidence>
<feature type="domain" description="Glycosyltransferase 2-like" evidence="4">
    <location>
        <begin position="336"/>
        <end position="492"/>
    </location>
</feature>
<comment type="similarity">
    <text evidence="1">Belongs to the glycosyltransferase 2 family.</text>
</comment>
<dbReference type="InterPro" id="IPR001173">
    <property type="entry name" value="Glyco_trans_2-like"/>
</dbReference>
<evidence type="ECO:0000256" key="2">
    <source>
        <dbReference type="ARBA" id="ARBA00022676"/>
    </source>
</evidence>
<dbReference type="InterPro" id="IPR050834">
    <property type="entry name" value="Glycosyltransf_2"/>
</dbReference>
<keyword evidence="6" id="KW-1185">Reference proteome</keyword>
<evidence type="ECO:0000313" key="5">
    <source>
        <dbReference type="EMBL" id="QNN53639.1"/>
    </source>
</evidence>
<dbReference type="InterPro" id="IPR029044">
    <property type="entry name" value="Nucleotide-diphossugar_trans"/>
</dbReference>
<dbReference type="RefSeq" id="WP_187579480.1">
    <property type="nucleotide sequence ID" value="NZ_CP060713.1"/>
</dbReference>
<dbReference type="Proteomes" id="UP000515947">
    <property type="component" value="Chromosome"/>
</dbReference>
<dbReference type="PANTHER" id="PTHR43685:SF5">
    <property type="entry name" value="GLYCOSYLTRANSFERASE EPSE-RELATED"/>
    <property type="match status" value="1"/>
</dbReference>
<dbReference type="Pfam" id="PF00535">
    <property type="entry name" value="Glycos_transf_2"/>
    <property type="match status" value="2"/>
</dbReference>
<evidence type="ECO:0000256" key="3">
    <source>
        <dbReference type="ARBA" id="ARBA00022679"/>
    </source>
</evidence>
<dbReference type="Gene3D" id="3.90.550.10">
    <property type="entry name" value="Spore Coat Polysaccharide Biosynthesis Protein SpsA, Chain A"/>
    <property type="match status" value="2"/>
</dbReference>
<dbReference type="EMBL" id="CP060713">
    <property type="protein sequence ID" value="QNN53639.1"/>
    <property type="molecule type" value="Genomic_DNA"/>
</dbReference>
<name>A0A7G9RDG4_9ACTN</name>
<keyword evidence="2" id="KW-0328">Glycosyltransferase</keyword>
<organism evidence="5 6">
    <name type="scientific">Nocardioides mesophilus</name>
    <dbReference type="NCBI Taxonomy" id="433659"/>
    <lineage>
        <taxon>Bacteria</taxon>
        <taxon>Bacillati</taxon>
        <taxon>Actinomycetota</taxon>
        <taxon>Actinomycetes</taxon>
        <taxon>Propionibacteriales</taxon>
        <taxon>Nocardioidaceae</taxon>
        <taxon>Nocardioides</taxon>
    </lineage>
</organism>
<gene>
    <name evidence="5" type="ORF">H9L09_04245</name>
</gene>
<dbReference type="KEGG" id="nmes:H9L09_04245"/>
<accession>A0A7G9RDG4</accession>
<evidence type="ECO:0000259" key="4">
    <source>
        <dbReference type="Pfam" id="PF00535"/>
    </source>
</evidence>
<dbReference type="GO" id="GO:0016757">
    <property type="term" value="F:glycosyltransferase activity"/>
    <property type="evidence" value="ECO:0007669"/>
    <property type="project" value="UniProtKB-KW"/>
</dbReference>
<dbReference type="AlphaFoldDB" id="A0A7G9RDG4"/>
<sequence length="618" mass="65942">MSARVVAVVVTWNRRQLLAESLDALAAQSHPLTATVVVDNASTDGTAAALRERVEGAGAGDPEHLDVVTLTENTGGAGGFAAGLEQALRHDPDLVWLLDDDTVPTAGAAAALVAAWAAYDGPGGRPALLASKVVWTDGRDHPMNTPRAKPGASGAERRAAEAVGAVPIRSASFVSIMCDAAVVRERGLPVADYFLWNDDFEYSTRLIRGRTGLYVPGSLVVHKTRTFGSTDVDPGDRFFFEVRNKLWLFTRSAGLTPAEKLLYGGSTARRWARTFAASTDRATLGRALGRGLVAGVRGGPRANAEVLAPAGWQAEEPRAAGPAGRALPPGQPFSLLISTFAGDDPGYLRQAFSSTVEQQTRRPDEVVMVQDGPVPPELAATVAELAASSPVPVRHVVMDANVGLGPALDKGLAACRHDIVARMDADDISVPERFARQLPVIEAGADIVGSGLLEFGAAVEDIVGRRTPPTDPDEIRRVIRFRDPFNHPTVVYRREAVLAAGGYSDMALMEDYLLFTRMVEGGAVPANIAEPLVCYRVGAGAYARRGGRRLLRSELALQRRFRELGLTSRREYARNVLVRGGYRLVPESLRRTAYRALIANRQGRGAPGAADGSRTGGR</sequence>
<evidence type="ECO:0000313" key="6">
    <source>
        <dbReference type="Proteomes" id="UP000515947"/>
    </source>
</evidence>
<feature type="domain" description="Glycosyltransferase 2-like" evidence="4">
    <location>
        <begin position="8"/>
        <end position="118"/>
    </location>
</feature>
<proteinExistence type="inferred from homology"/>
<keyword evidence="3 5" id="KW-0808">Transferase</keyword>
<dbReference type="SUPFAM" id="SSF53448">
    <property type="entry name" value="Nucleotide-diphospho-sugar transferases"/>
    <property type="match status" value="2"/>
</dbReference>
<protein>
    <submittedName>
        <fullName evidence="5">Glycosyltransferase</fullName>
    </submittedName>
</protein>